<reference evidence="5" key="1">
    <citation type="submission" date="2022-07" db="EMBL/GenBank/DDBJ databases">
        <title>Genome sequencing of Photobacterium atrarenae GJH2-4.</title>
        <authorList>
            <person name="Park S.-J."/>
        </authorList>
    </citation>
    <scope>NUCLEOTIDE SEQUENCE</scope>
    <source>
        <strain evidence="5">GJH2-4</strain>
    </source>
</reference>
<feature type="domain" description="CENP-V/GFA" evidence="4">
    <location>
        <begin position="1"/>
        <end position="113"/>
    </location>
</feature>
<dbReference type="InterPro" id="IPR011057">
    <property type="entry name" value="Mss4-like_sf"/>
</dbReference>
<dbReference type="Pfam" id="PF04828">
    <property type="entry name" value="GFA"/>
    <property type="match status" value="1"/>
</dbReference>
<evidence type="ECO:0000259" key="4">
    <source>
        <dbReference type="PROSITE" id="PS51891"/>
    </source>
</evidence>
<evidence type="ECO:0000313" key="6">
    <source>
        <dbReference type="Proteomes" id="UP001057998"/>
    </source>
</evidence>
<dbReference type="RefSeq" id="WP_255387803.1">
    <property type="nucleotide sequence ID" value="NZ_CP101508.1"/>
</dbReference>
<evidence type="ECO:0000313" key="5">
    <source>
        <dbReference type="EMBL" id="UTV26593.1"/>
    </source>
</evidence>
<name>A0ABY5GE00_9GAMM</name>
<evidence type="ECO:0000256" key="3">
    <source>
        <dbReference type="ARBA" id="ARBA00022833"/>
    </source>
</evidence>
<dbReference type="PANTHER" id="PTHR28620:SF1">
    <property type="entry name" value="CENP-V_GFA DOMAIN-CONTAINING PROTEIN"/>
    <property type="match status" value="1"/>
</dbReference>
<proteinExistence type="inferred from homology"/>
<evidence type="ECO:0000256" key="1">
    <source>
        <dbReference type="ARBA" id="ARBA00005495"/>
    </source>
</evidence>
<accession>A0ABY5GE00</accession>
<dbReference type="EMBL" id="CP101508">
    <property type="protein sequence ID" value="UTV26593.1"/>
    <property type="molecule type" value="Genomic_DNA"/>
</dbReference>
<keyword evidence="2" id="KW-0479">Metal-binding</keyword>
<sequence length="113" mass="12801">MNVNCHCGNVQISAASVPDEVAQCNCSICRRYAASWAYYTPQEVTVEFKQEKSVHYIWGDKEVEFHRCRLCGCITHYVTTPECDADIFAINMQMAEPELLSTIPVRKIDGASY</sequence>
<dbReference type="InterPro" id="IPR052355">
    <property type="entry name" value="CENP-V-like"/>
</dbReference>
<gene>
    <name evidence="5" type="ORF">NNL38_09450</name>
</gene>
<comment type="similarity">
    <text evidence="1">Belongs to the Gfa family.</text>
</comment>
<dbReference type="Gene3D" id="2.170.150.70">
    <property type="match status" value="1"/>
</dbReference>
<dbReference type="Proteomes" id="UP001057998">
    <property type="component" value="Chromosome 1"/>
</dbReference>
<organism evidence="5 6">
    <name type="scientific">Photobacterium atrarenae</name>
    <dbReference type="NCBI Taxonomy" id="865757"/>
    <lineage>
        <taxon>Bacteria</taxon>
        <taxon>Pseudomonadati</taxon>
        <taxon>Pseudomonadota</taxon>
        <taxon>Gammaproteobacteria</taxon>
        <taxon>Vibrionales</taxon>
        <taxon>Vibrionaceae</taxon>
        <taxon>Photobacterium</taxon>
    </lineage>
</organism>
<keyword evidence="6" id="KW-1185">Reference proteome</keyword>
<dbReference type="PANTHER" id="PTHR28620">
    <property type="entry name" value="CENTROMERE PROTEIN V"/>
    <property type="match status" value="1"/>
</dbReference>
<keyword evidence="3" id="KW-0862">Zinc</keyword>
<dbReference type="PROSITE" id="PS51891">
    <property type="entry name" value="CENP_V_GFA"/>
    <property type="match status" value="1"/>
</dbReference>
<evidence type="ECO:0000256" key="2">
    <source>
        <dbReference type="ARBA" id="ARBA00022723"/>
    </source>
</evidence>
<protein>
    <submittedName>
        <fullName evidence="5">Aldehyde-activating protein</fullName>
    </submittedName>
</protein>
<dbReference type="SUPFAM" id="SSF51316">
    <property type="entry name" value="Mss4-like"/>
    <property type="match status" value="1"/>
</dbReference>
<dbReference type="InterPro" id="IPR006913">
    <property type="entry name" value="CENP-V/GFA"/>
</dbReference>